<evidence type="ECO:0000256" key="1">
    <source>
        <dbReference type="ARBA" id="ARBA00011073"/>
    </source>
</evidence>
<dbReference type="PANTHER" id="PTHR43399:SF4">
    <property type="entry name" value="CELL WALL-ASSOCIATED PROTEASE"/>
    <property type="match status" value="1"/>
</dbReference>
<dbReference type="EMBL" id="BNCQ01000021">
    <property type="protein sequence ID" value="GIM06330.1"/>
    <property type="molecule type" value="Genomic_DNA"/>
</dbReference>
<dbReference type="Pfam" id="PF00082">
    <property type="entry name" value="Peptidase_S8"/>
    <property type="match status" value="1"/>
</dbReference>
<feature type="transmembrane region" description="Helical" evidence="5">
    <location>
        <begin position="38"/>
        <end position="59"/>
    </location>
</feature>
<dbReference type="PROSITE" id="PS00137">
    <property type="entry name" value="SUBTILASE_HIS"/>
    <property type="match status" value="1"/>
</dbReference>
<protein>
    <recommendedName>
        <fullName evidence="6">Peptidase S8/S53 domain-containing protein</fullName>
    </recommendedName>
</protein>
<sequence>MTWWKGSNSVAPESIEDGFTKVDEERRGVSGWIRRHPVLASVGITFLILGIIAAIVVPVTCSVHGCPPKKEKTFVDPLYLKAPKRLVVSFLSDVDVADLVPPLLQRYTSRIKMALSNLQILEAADKAILDKVLAEIKKRTDLEFVVRDFILQSPSTVLGKTIGGSIGRRLLQSSDSSDISLNDPGMQKAYWFDQINVTGAWRQLGLNISDPQRQLSDVVIAVTDSGSLVDHGDLIGSFWNNPDEIDGDLTDNDGNTYIDDFYGASFSAPSCSITNNTTRCGIGRNTSSWNGIIDRVLHGTKIAGIIGAEPNNDFGLAGMAPNLRQMILKVTDETFGIGDATFPFSDIVRAVDYAYGKGARIFSMSFGPNAKTGMTAASKPGLDAASSAYQTLFTKYDSALFVAAAGNEWTNLDTIRAKNYSYPPCTVGTPNVICVGATTVNDTIFYTFQMNQDIGTNWGPNTVDMSAPGMDIYTTDSPFNGNFSTVSGTSYSTPMVAAAAGLVLSALGGQTRATPQTPALIKNILVTNGDNLQSLQGYFRSGRRLNVGNAVAAALVLARTNRTSVQLSRRFGNPLATGLSFQGWEYTWWKGAYADGRFDSSDASYTFADFHVRNQPTSSFSNLRYGSGYKLMATAWARIDTAGFYSIQFRSTNLSPKNWQLTVGENPLVWTLTDNTLGTVDLIFPEAGYYNMTLWMYPDNSTSTINFLWQTPGNASVWWNPPLNWVIQDTADTGRYYDPNLTPKPALWHVVWNETDSWTNFSSPDSKAYFALNKDPGLYRTMQTTVSDFFFPSGNDLKNALYGINGMPSNSQTVLYGYARANLRPTNYTTAMSFRLQGPNTRLYINDQVVFDFQSNSSNMIVTPCVTLQSNVPHEIYYYFAARINATNPVALTWAQCNGTTAFGGNSGVYTSMNTSLATSYFWIPTSISNLPRGFRCDAWAANYTRLGTTLPYGTPSNLTWMYPRDCPDAYKSGSECRMQTKLKDLFPDVTWPLWNIRCFTYYAGSITNGTTGAAIPNGVIFQHLAGARVFNQAIDGSRYNCAPYNTRFPSGQNQPYQLYVIEWVAQSPQWNTAAAQTIFDGVTDSNGNSYILTTNSTAMILPVAALGNFNPLAVV</sequence>
<dbReference type="InterPro" id="IPR022398">
    <property type="entry name" value="Peptidase_S8_His-AS"/>
</dbReference>
<comment type="similarity">
    <text evidence="1">Belongs to the peptidase S8 family.</text>
</comment>
<gene>
    <name evidence="7" type="ORF">Vretifemale_13929</name>
    <name evidence="8" type="ORF">Vretimale_10666</name>
</gene>
<proteinExistence type="inferred from homology"/>
<dbReference type="OrthoDB" id="531541at2759"/>
<dbReference type="InterPro" id="IPR000209">
    <property type="entry name" value="Peptidase_S8/S53_dom"/>
</dbReference>
<evidence type="ECO:0000256" key="4">
    <source>
        <dbReference type="ARBA" id="ARBA00022825"/>
    </source>
</evidence>
<feature type="domain" description="Peptidase S8/S53" evidence="6">
    <location>
        <begin position="217"/>
        <end position="532"/>
    </location>
</feature>
<evidence type="ECO:0000259" key="6">
    <source>
        <dbReference type="Pfam" id="PF00082"/>
    </source>
</evidence>
<dbReference type="EMBL" id="BNCP01000032">
    <property type="protein sequence ID" value="GIL85386.1"/>
    <property type="molecule type" value="Genomic_DNA"/>
</dbReference>
<dbReference type="PROSITE" id="PS00138">
    <property type="entry name" value="SUBTILASE_SER"/>
    <property type="match status" value="1"/>
</dbReference>
<dbReference type="InterPro" id="IPR023828">
    <property type="entry name" value="Peptidase_S8_Ser-AS"/>
</dbReference>
<organism evidence="7 9">
    <name type="scientific">Volvox reticuliferus</name>
    <dbReference type="NCBI Taxonomy" id="1737510"/>
    <lineage>
        <taxon>Eukaryota</taxon>
        <taxon>Viridiplantae</taxon>
        <taxon>Chlorophyta</taxon>
        <taxon>core chlorophytes</taxon>
        <taxon>Chlorophyceae</taxon>
        <taxon>CS clade</taxon>
        <taxon>Chlamydomonadales</taxon>
        <taxon>Volvocaceae</taxon>
        <taxon>Volvox</taxon>
    </lineage>
</organism>
<comment type="caution">
    <text evidence="7">The sequence shown here is derived from an EMBL/GenBank/DDBJ whole genome shotgun (WGS) entry which is preliminary data.</text>
</comment>
<evidence type="ECO:0000256" key="5">
    <source>
        <dbReference type="SAM" id="Phobius"/>
    </source>
</evidence>
<dbReference type="PRINTS" id="PR00723">
    <property type="entry name" value="SUBTILISIN"/>
</dbReference>
<dbReference type="InterPro" id="IPR015500">
    <property type="entry name" value="Peptidase_S8_subtilisin-rel"/>
</dbReference>
<keyword evidence="9" id="KW-1185">Reference proteome</keyword>
<accession>A0A8J4FR15</accession>
<keyword evidence="3" id="KW-0378">Hydrolase</keyword>
<keyword evidence="5" id="KW-1133">Transmembrane helix</keyword>
<dbReference type="InterPro" id="IPR036852">
    <property type="entry name" value="Peptidase_S8/S53_dom_sf"/>
</dbReference>
<dbReference type="GO" id="GO:0004252">
    <property type="term" value="F:serine-type endopeptidase activity"/>
    <property type="evidence" value="ECO:0007669"/>
    <property type="project" value="InterPro"/>
</dbReference>
<reference evidence="7" key="1">
    <citation type="journal article" date="2021" name="Proc. Natl. Acad. Sci. U.S.A.">
        <title>Three genomes in the algal genus Volvox reveal the fate of a haploid sex-determining region after a transition to homothallism.</title>
        <authorList>
            <person name="Yamamoto K."/>
            <person name="Hamaji T."/>
            <person name="Kawai-Toyooka H."/>
            <person name="Matsuzaki R."/>
            <person name="Takahashi F."/>
            <person name="Nishimura Y."/>
            <person name="Kawachi M."/>
            <person name="Noguchi H."/>
            <person name="Minakuchi Y."/>
            <person name="Umen J.G."/>
            <person name="Toyoda A."/>
            <person name="Nozaki H."/>
        </authorList>
    </citation>
    <scope>NUCLEOTIDE SEQUENCE</scope>
    <source>
        <strain evidence="8">NIES-3785</strain>
        <strain evidence="7">NIES-3786</strain>
    </source>
</reference>
<keyword evidence="2" id="KW-0645">Protease</keyword>
<evidence type="ECO:0000313" key="7">
    <source>
        <dbReference type="EMBL" id="GIL85386.1"/>
    </source>
</evidence>
<dbReference type="InterPro" id="IPR051048">
    <property type="entry name" value="Peptidase_S8/S53_subtilisin"/>
</dbReference>
<dbReference type="PANTHER" id="PTHR43399">
    <property type="entry name" value="SUBTILISIN-RELATED"/>
    <property type="match status" value="1"/>
</dbReference>
<dbReference type="Proteomes" id="UP000747110">
    <property type="component" value="Unassembled WGS sequence"/>
</dbReference>
<keyword evidence="4" id="KW-0720">Serine protease</keyword>
<name>A0A8J4FR15_9CHLO</name>
<dbReference type="Proteomes" id="UP000722791">
    <property type="component" value="Unassembled WGS sequence"/>
</dbReference>
<dbReference type="GO" id="GO:0006508">
    <property type="term" value="P:proteolysis"/>
    <property type="evidence" value="ECO:0007669"/>
    <property type="project" value="UniProtKB-KW"/>
</dbReference>
<evidence type="ECO:0000313" key="9">
    <source>
        <dbReference type="Proteomes" id="UP000747110"/>
    </source>
</evidence>
<keyword evidence="5" id="KW-0812">Transmembrane</keyword>
<dbReference type="AlphaFoldDB" id="A0A8J4FR15"/>
<dbReference type="Gene3D" id="3.40.50.200">
    <property type="entry name" value="Peptidase S8/S53 domain"/>
    <property type="match status" value="1"/>
</dbReference>
<evidence type="ECO:0000313" key="8">
    <source>
        <dbReference type="EMBL" id="GIM06330.1"/>
    </source>
</evidence>
<dbReference type="SUPFAM" id="SSF52743">
    <property type="entry name" value="Subtilisin-like"/>
    <property type="match status" value="1"/>
</dbReference>
<evidence type="ECO:0000256" key="3">
    <source>
        <dbReference type="ARBA" id="ARBA00022801"/>
    </source>
</evidence>
<evidence type="ECO:0000256" key="2">
    <source>
        <dbReference type="ARBA" id="ARBA00022670"/>
    </source>
</evidence>
<keyword evidence="5" id="KW-0472">Membrane</keyword>